<dbReference type="Gene3D" id="2.40.50.580">
    <property type="match status" value="1"/>
</dbReference>
<dbReference type="EMBL" id="CP012502">
    <property type="protein sequence ID" value="AOM83452.1"/>
    <property type="molecule type" value="Genomic_DNA"/>
</dbReference>
<name>A0A1D7QWS5_9BACI</name>
<comment type="similarity">
    <text evidence="1">Belongs to the SfsA family.</text>
</comment>
<evidence type="ECO:0000313" key="5">
    <source>
        <dbReference type="Proteomes" id="UP000094463"/>
    </source>
</evidence>
<dbReference type="InterPro" id="IPR040452">
    <property type="entry name" value="SfsA_C"/>
</dbReference>
<dbReference type="HAMAP" id="MF_00095">
    <property type="entry name" value="SfsA"/>
    <property type="match status" value="1"/>
</dbReference>
<dbReference type="CDD" id="cd22359">
    <property type="entry name" value="SfsA-like_bacterial"/>
    <property type="match status" value="1"/>
</dbReference>
<dbReference type="RefSeq" id="WP_069365428.1">
    <property type="nucleotide sequence ID" value="NZ_CP012502.1"/>
</dbReference>
<dbReference type="InterPro" id="IPR005224">
    <property type="entry name" value="SfsA"/>
</dbReference>
<evidence type="ECO:0000313" key="4">
    <source>
        <dbReference type="EMBL" id="AOM83452.1"/>
    </source>
</evidence>
<dbReference type="STRING" id="632773.BBEV_2094"/>
<keyword evidence="5" id="KW-1185">Reference proteome</keyword>
<dbReference type="AlphaFoldDB" id="A0A1D7QWS5"/>
<dbReference type="Proteomes" id="UP000094463">
    <property type="component" value="Chromosome"/>
</dbReference>
<dbReference type="PANTHER" id="PTHR30545">
    <property type="entry name" value="SUGAR FERMENTATION STIMULATION PROTEIN A"/>
    <property type="match status" value="1"/>
</dbReference>
<dbReference type="Gene3D" id="3.40.1350.60">
    <property type="match status" value="1"/>
</dbReference>
<evidence type="ECO:0000256" key="1">
    <source>
        <dbReference type="HAMAP-Rule" id="MF_00095"/>
    </source>
</evidence>
<proteinExistence type="inferred from homology"/>
<dbReference type="GO" id="GO:0003677">
    <property type="term" value="F:DNA binding"/>
    <property type="evidence" value="ECO:0007669"/>
    <property type="project" value="InterPro"/>
</dbReference>
<dbReference type="KEGG" id="bbev:BBEV_2094"/>
<accession>A0A1D7QWS5</accession>
<dbReference type="NCBIfam" id="TIGR00230">
    <property type="entry name" value="sfsA"/>
    <property type="match status" value="1"/>
</dbReference>
<dbReference type="OrthoDB" id="9802365at2"/>
<feature type="domain" description="SfsA N-terminal OB" evidence="3">
    <location>
        <begin position="18"/>
        <end position="86"/>
    </location>
</feature>
<dbReference type="Pfam" id="PF03749">
    <property type="entry name" value="SfsA"/>
    <property type="match status" value="1"/>
</dbReference>
<feature type="domain" description="Sugar fermentation stimulation protein C-terminal" evidence="2">
    <location>
        <begin position="91"/>
        <end position="227"/>
    </location>
</feature>
<dbReference type="Pfam" id="PF17746">
    <property type="entry name" value="SfsA_N"/>
    <property type="match status" value="1"/>
</dbReference>
<protein>
    <recommendedName>
        <fullName evidence="1">Sugar fermentation stimulation protein homolog</fullName>
    </recommendedName>
</protein>
<dbReference type="PANTHER" id="PTHR30545:SF2">
    <property type="entry name" value="SUGAR FERMENTATION STIMULATION PROTEIN A"/>
    <property type="match status" value="1"/>
</dbReference>
<evidence type="ECO:0000259" key="2">
    <source>
        <dbReference type="Pfam" id="PF03749"/>
    </source>
</evidence>
<gene>
    <name evidence="1 4" type="primary">sfsA</name>
    <name evidence="4" type="ORF">BBEV_2094</name>
</gene>
<dbReference type="InterPro" id="IPR041465">
    <property type="entry name" value="SfsA_N"/>
</dbReference>
<evidence type="ECO:0000259" key="3">
    <source>
        <dbReference type="Pfam" id="PF17746"/>
    </source>
</evidence>
<sequence length="240" mass="26737">MNPAEILFEEPLIETAYIARKNRFLMEVALGETGERVDVHLADSARLTELLIPGKTIYVSCHNAPHRKTNYTARLIENQDGSGLVSIFSTMPNQLAEQIIHHKLIPELASYTHKAREVRIGPSRFDHVLKMNLKQAILEVKGITWVEDGTAFFPGAVTARGKRHVEELQELNCSEDTETFILFVVQRADASNVQMAEVVDPLFSKALKNAKKSGVHVLACTMNVSTEGVSFKQTIPVITD</sequence>
<organism evidence="4 5">
    <name type="scientific">Salisediminibacterium beveridgei</name>
    <dbReference type="NCBI Taxonomy" id="632773"/>
    <lineage>
        <taxon>Bacteria</taxon>
        <taxon>Bacillati</taxon>
        <taxon>Bacillota</taxon>
        <taxon>Bacilli</taxon>
        <taxon>Bacillales</taxon>
        <taxon>Bacillaceae</taxon>
        <taxon>Salisediminibacterium</taxon>
    </lineage>
</organism>
<reference evidence="4 5" key="1">
    <citation type="submission" date="2015-08" db="EMBL/GenBank/DDBJ databases">
        <title>The complete genome sequence of Bacillus beveridgei MLTeJB.</title>
        <authorList>
            <person name="Hanson T.E."/>
            <person name="Mesa C."/>
            <person name="Basesman S.M."/>
            <person name="Oremland R.S."/>
        </authorList>
    </citation>
    <scope>NUCLEOTIDE SEQUENCE [LARGE SCALE GENOMIC DNA]</scope>
    <source>
        <strain evidence="4 5">MLTeJB</strain>
    </source>
</reference>